<reference evidence="1 2" key="1">
    <citation type="submission" date="2015-05" db="EMBL/GenBank/DDBJ databases">
        <authorList>
            <person name="Wang D.B."/>
            <person name="Wang M."/>
        </authorList>
    </citation>
    <scope>NUCLEOTIDE SEQUENCE [LARGE SCALE GENOMIC DNA]</scope>
    <source>
        <strain evidence="1 2">IMCC 12053</strain>
    </source>
</reference>
<protein>
    <submittedName>
        <fullName evidence="1">Uncharacterized protein</fullName>
    </submittedName>
</protein>
<keyword evidence="2" id="KW-1185">Reference proteome</keyword>
<name>A0A0P0AEB7_9RHOB</name>
<dbReference type="PATRIC" id="fig|1397108.4.peg.3001"/>
<dbReference type="AlphaFoldDB" id="A0A0P0AEB7"/>
<dbReference type="KEGG" id="cmar:IMCC12053_2926"/>
<dbReference type="EMBL" id="CP012023">
    <property type="protein sequence ID" value="ALI56873.1"/>
    <property type="molecule type" value="Genomic_DNA"/>
</dbReference>
<gene>
    <name evidence="1" type="ORF">IMCC12053_2926</name>
</gene>
<evidence type="ECO:0000313" key="2">
    <source>
        <dbReference type="Proteomes" id="UP000064920"/>
    </source>
</evidence>
<dbReference type="RefSeq" id="WP_062220199.1">
    <property type="nucleotide sequence ID" value="NZ_CP012023.1"/>
</dbReference>
<proteinExistence type="predicted"/>
<sequence>MSVQNDLKNNIQKRLDAMHAARVTWEEGTLRAANEELYAILEGVYALYAELKAEVGKRRAFTALLTDLEIKTQANTSLALKVVRYVFAGQGRREVAYSSVISIAHDMKGPEQSFTSYVQECGGIEEVRRVPKSTKSATMSKEDFKKLALEGLQEVQVGVSTFDLPTFIQPNTDYEEDYAVALVRCNDNGTGTIVYGCNEAGIIDAVLVSSGKDLDERAQESLAKLDAGDLATKRARDVREFASKMIRVGSGAQVSVSGGGVRTNGAATHTYG</sequence>
<evidence type="ECO:0000313" key="1">
    <source>
        <dbReference type="EMBL" id="ALI56873.1"/>
    </source>
</evidence>
<dbReference type="STRING" id="1397108.IMCC12053_2926"/>
<dbReference type="Proteomes" id="UP000064920">
    <property type="component" value="Chromosome"/>
</dbReference>
<dbReference type="OrthoDB" id="7832897at2"/>
<accession>A0A0P0AEB7</accession>
<organism evidence="1 2">
    <name type="scientific">Celeribacter marinus</name>
    <dbReference type="NCBI Taxonomy" id="1397108"/>
    <lineage>
        <taxon>Bacteria</taxon>
        <taxon>Pseudomonadati</taxon>
        <taxon>Pseudomonadota</taxon>
        <taxon>Alphaproteobacteria</taxon>
        <taxon>Rhodobacterales</taxon>
        <taxon>Roseobacteraceae</taxon>
        <taxon>Celeribacter</taxon>
    </lineage>
</organism>